<keyword evidence="2" id="KW-1185">Reference proteome</keyword>
<dbReference type="AlphaFoldDB" id="A0A8J9Y9E0"/>
<sequence>MRIGQEKLQMKALLEILSSMLDLTATVNAITVARDFVEDYEYDAMPGTKEVKTELDDPVEGTIMKLNP</sequence>
<proteinExistence type="predicted"/>
<name>A0A8J9Y9E0_9NEOP</name>
<feature type="non-terminal residue" evidence="1">
    <location>
        <position position="68"/>
    </location>
</feature>
<dbReference type="EMBL" id="OV170224">
    <property type="protein sequence ID" value="CAH0723969.1"/>
    <property type="molecule type" value="Genomic_DNA"/>
</dbReference>
<evidence type="ECO:0000313" key="2">
    <source>
        <dbReference type="Proteomes" id="UP000838878"/>
    </source>
</evidence>
<reference evidence="1" key="1">
    <citation type="submission" date="2021-12" db="EMBL/GenBank/DDBJ databases">
        <authorList>
            <person name="Martin H S."/>
        </authorList>
    </citation>
    <scope>NUCLEOTIDE SEQUENCE</scope>
</reference>
<accession>A0A8J9Y9E0</accession>
<dbReference type="Proteomes" id="UP000838878">
    <property type="component" value="Chromosome 4"/>
</dbReference>
<organism evidence="1 2">
    <name type="scientific">Brenthis ino</name>
    <name type="common">lesser marbled fritillary</name>
    <dbReference type="NCBI Taxonomy" id="405034"/>
    <lineage>
        <taxon>Eukaryota</taxon>
        <taxon>Metazoa</taxon>
        <taxon>Ecdysozoa</taxon>
        <taxon>Arthropoda</taxon>
        <taxon>Hexapoda</taxon>
        <taxon>Insecta</taxon>
        <taxon>Pterygota</taxon>
        <taxon>Neoptera</taxon>
        <taxon>Endopterygota</taxon>
        <taxon>Lepidoptera</taxon>
        <taxon>Glossata</taxon>
        <taxon>Ditrysia</taxon>
        <taxon>Papilionoidea</taxon>
        <taxon>Nymphalidae</taxon>
        <taxon>Heliconiinae</taxon>
        <taxon>Argynnini</taxon>
        <taxon>Brenthis</taxon>
    </lineage>
</organism>
<protein>
    <submittedName>
        <fullName evidence="1">Uncharacterized protein</fullName>
    </submittedName>
</protein>
<evidence type="ECO:0000313" key="1">
    <source>
        <dbReference type="EMBL" id="CAH0723969.1"/>
    </source>
</evidence>
<gene>
    <name evidence="1" type="ORF">BINO364_LOCUS9734</name>
</gene>